<dbReference type="AlphaFoldDB" id="A0A2P2PN45"/>
<reference evidence="1" key="1">
    <citation type="submission" date="2018-02" db="EMBL/GenBank/DDBJ databases">
        <title>Rhizophora mucronata_Transcriptome.</title>
        <authorList>
            <person name="Meera S.P."/>
            <person name="Sreeshan A."/>
            <person name="Augustine A."/>
        </authorList>
    </citation>
    <scope>NUCLEOTIDE SEQUENCE</scope>
    <source>
        <tissue evidence="1">Leaf</tissue>
    </source>
</reference>
<sequence length="53" mass="6080">MFSSWTIWWHTDVNSSGWKMMIIGCNSTNNYHDENSDCKIVLLDDGNKGNISL</sequence>
<organism evidence="1">
    <name type="scientific">Rhizophora mucronata</name>
    <name type="common">Asiatic mangrove</name>
    <dbReference type="NCBI Taxonomy" id="61149"/>
    <lineage>
        <taxon>Eukaryota</taxon>
        <taxon>Viridiplantae</taxon>
        <taxon>Streptophyta</taxon>
        <taxon>Embryophyta</taxon>
        <taxon>Tracheophyta</taxon>
        <taxon>Spermatophyta</taxon>
        <taxon>Magnoliopsida</taxon>
        <taxon>eudicotyledons</taxon>
        <taxon>Gunneridae</taxon>
        <taxon>Pentapetalae</taxon>
        <taxon>rosids</taxon>
        <taxon>fabids</taxon>
        <taxon>Malpighiales</taxon>
        <taxon>Rhizophoraceae</taxon>
        <taxon>Rhizophora</taxon>
    </lineage>
</organism>
<accession>A0A2P2PN45</accession>
<dbReference type="EMBL" id="GGEC01075713">
    <property type="protein sequence ID" value="MBX56197.1"/>
    <property type="molecule type" value="Transcribed_RNA"/>
</dbReference>
<protein>
    <submittedName>
        <fullName evidence="1">Uncharacterized protein</fullName>
    </submittedName>
</protein>
<name>A0A2P2PN45_RHIMU</name>
<proteinExistence type="predicted"/>
<evidence type="ECO:0000313" key="1">
    <source>
        <dbReference type="EMBL" id="MBX56197.1"/>
    </source>
</evidence>